<protein>
    <submittedName>
        <fullName evidence="3">Nucleotide-binding universal stress UspA family protein</fullName>
    </submittedName>
</protein>
<evidence type="ECO:0000256" key="1">
    <source>
        <dbReference type="ARBA" id="ARBA00008791"/>
    </source>
</evidence>
<reference evidence="3 4" key="1">
    <citation type="submission" date="2019-03" db="EMBL/GenBank/DDBJ databases">
        <title>Genomic Encyclopedia of Type Strains, Phase III (KMG-III): the genomes of soil and plant-associated and newly described type strains.</title>
        <authorList>
            <person name="Whitman W."/>
        </authorList>
    </citation>
    <scope>NUCLEOTIDE SEQUENCE [LARGE SCALE GENOMIC DNA]</scope>
    <source>
        <strain evidence="3 4">LMG 29544</strain>
    </source>
</reference>
<evidence type="ECO:0000313" key="4">
    <source>
        <dbReference type="Proteomes" id="UP000295509"/>
    </source>
</evidence>
<dbReference type="InterPro" id="IPR014729">
    <property type="entry name" value="Rossmann-like_a/b/a_fold"/>
</dbReference>
<name>A0A4R8LW95_9BURK</name>
<dbReference type="Proteomes" id="UP000295509">
    <property type="component" value="Unassembled WGS sequence"/>
</dbReference>
<dbReference type="InterPro" id="IPR006016">
    <property type="entry name" value="UspA"/>
</dbReference>
<comment type="similarity">
    <text evidence="1">Belongs to the universal stress protein A family.</text>
</comment>
<proteinExistence type="inferred from homology"/>
<keyword evidence="4" id="KW-1185">Reference proteome</keyword>
<organism evidence="3 4">
    <name type="scientific">Paraburkholderia rhizosphaerae</name>
    <dbReference type="NCBI Taxonomy" id="480658"/>
    <lineage>
        <taxon>Bacteria</taxon>
        <taxon>Pseudomonadati</taxon>
        <taxon>Pseudomonadota</taxon>
        <taxon>Betaproteobacteria</taxon>
        <taxon>Burkholderiales</taxon>
        <taxon>Burkholderiaceae</taxon>
        <taxon>Paraburkholderia</taxon>
    </lineage>
</organism>
<dbReference type="SUPFAM" id="SSF52402">
    <property type="entry name" value="Adenine nucleotide alpha hydrolases-like"/>
    <property type="match status" value="1"/>
</dbReference>
<feature type="domain" description="UspA" evidence="2">
    <location>
        <begin position="1"/>
        <end position="146"/>
    </location>
</feature>
<evidence type="ECO:0000259" key="2">
    <source>
        <dbReference type="Pfam" id="PF00582"/>
    </source>
</evidence>
<dbReference type="Gene3D" id="3.40.50.620">
    <property type="entry name" value="HUPs"/>
    <property type="match status" value="1"/>
</dbReference>
<dbReference type="PANTHER" id="PTHR46268:SF15">
    <property type="entry name" value="UNIVERSAL STRESS PROTEIN HP_0031"/>
    <property type="match status" value="1"/>
</dbReference>
<dbReference type="PRINTS" id="PR01438">
    <property type="entry name" value="UNVRSLSTRESS"/>
</dbReference>
<dbReference type="EMBL" id="SORE01000008">
    <property type="protein sequence ID" value="TDY50966.1"/>
    <property type="molecule type" value="Genomic_DNA"/>
</dbReference>
<dbReference type="InterPro" id="IPR006015">
    <property type="entry name" value="Universal_stress_UspA"/>
</dbReference>
<dbReference type="OrthoDB" id="8547832at2"/>
<dbReference type="CDD" id="cd00293">
    <property type="entry name" value="USP-like"/>
    <property type="match status" value="1"/>
</dbReference>
<gene>
    <name evidence="3" type="ORF">BX592_108203</name>
</gene>
<dbReference type="Pfam" id="PF00582">
    <property type="entry name" value="Usp"/>
    <property type="match status" value="1"/>
</dbReference>
<dbReference type="RefSeq" id="WP_134192190.1">
    <property type="nucleotide sequence ID" value="NZ_JBHLUW010000003.1"/>
</dbReference>
<evidence type="ECO:0000313" key="3">
    <source>
        <dbReference type="EMBL" id="TDY50966.1"/>
    </source>
</evidence>
<dbReference type="AlphaFoldDB" id="A0A4R8LW95"/>
<dbReference type="PANTHER" id="PTHR46268">
    <property type="entry name" value="STRESS RESPONSE PROTEIN NHAX"/>
    <property type="match status" value="1"/>
</dbReference>
<sequence>MYKRILVALDGSRCARRALDEAIAIAARAHAVVEAVSVVSHGLTLVDIDSGFVEEHVVETASYKEAAAALEEAEQQFREHDVTGTARMIDSNGSTVAEVLTLAAESCGADLIVMGVHGRRGLKRLLMGSVAEAVLRATNRPVLLVRAAAPESPSPDSATARSPQ</sequence>
<comment type="caution">
    <text evidence="3">The sequence shown here is derived from an EMBL/GenBank/DDBJ whole genome shotgun (WGS) entry which is preliminary data.</text>
</comment>
<accession>A0A4R8LW95</accession>